<protein>
    <submittedName>
        <fullName evidence="1">Uncharacterized protein</fullName>
    </submittedName>
</protein>
<dbReference type="GeneID" id="93493079"/>
<comment type="caution">
    <text evidence="1">The sequence shown here is derived from an EMBL/GenBank/DDBJ whole genome shotgun (WGS) entry which is preliminary data.</text>
</comment>
<evidence type="ECO:0000313" key="2">
    <source>
        <dbReference type="Proteomes" id="UP000193087"/>
    </source>
</evidence>
<evidence type="ECO:0000313" key="1">
    <source>
        <dbReference type="EMBL" id="ORW85734.1"/>
    </source>
</evidence>
<reference evidence="1 2" key="1">
    <citation type="submission" date="2016-01" db="EMBL/GenBank/DDBJ databases">
        <title>The new phylogeny of the genus Mycobacterium.</title>
        <authorList>
            <person name="Tarcisio F."/>
            <person name="Conor M."/>
            <person name="Antonella G."/>
            <person name="Elisabetta G."/>
            <person name="Giulia F.S."/>
            <person name="Sara T."/>
            <person name="Anna F."/>
            <person name="Clotilde B."/>
            <person name="Roberto B."/>
            <person name="Veronica D.S."/>
            <person name="Fabio R."/>
            <person name="Monica P."/>
            <person name="Olivier J."/>
            <person name="Enrico T."/>
            <person name="Nicola S."/>
        </authorList>
    </citation>
    <scope>NUCLEOTIDE SEQUENCE [LARGE SCALE GENOMIC DNA]</scope>
    <source>
        <strain evidence="1 2">DSM 45176</strain>
    </source>
</reference>
<organism evidence="1 2">
    <name type="scientific">Mycobacterium riyadhense</name>
    <dbReference type="NCBI Taxonomy" id="486698"/>
    <lineage>
        <taxon>Bacteria</taxon>
        <taxon>Bacillati</taxon>
        <taxon>Actinomycetota</taxon>
        <taxon>Actinomycetes</taxon>
        <taxon>Mycobacteriales</taxon>
        <taxon>Mycobacteriaceae</taxon>
        <taxon>Mycobacterium</taxon>
    </lineage>
</organism>
<name>A0A1X2DCP3_9MYCO</name>
<sequence>MLPGRGVRRLTLGKIPEGGVHIDVRQQTVGAWHTADTMGIFQALPGVWSGWQAEGWEDRFAEQVIRCSGALRVPAVDTVAGIDSAQAWIHDRVFQSYSDSPAGQVRKLVELLDPVGPGLVVSDGAVADSAVHPRRAEWSRFVGGCKLVREIHAESA</sequence>
<dbReference type="EMBL" id="LQPQ01000029">
    <property type="protein sequence ID" value="ORW85734.1"/>
    <property type="molecule type" value="Genomic_DNA"/>
</dbReference>
<dbReference type="AlphaFoldDB" id="A0A1X2DCP3"/>
<gene>
    <name evidence="1" type="ORF">AWC22_11740</name>
</gene>
<proteinExistence type="predicted"/>
<accession>A0A1X2DCP3</accession>
<keyword evidence="2" id="KW-1185">Reference proteome</keyword>
<dbReference type="Proteomes" id="UP000193087">
    <property type="component" value="Unassembled WGS sequence"/>
</dbReference>
<dbReference type="RefSeq" id="WP_085249221.1">
    <property type="nucleotide sequence ID" value="NZ_CAJMWI010000001.1"/>
</dbReference>